<reference evidence="1" key="1">
    <citation type="submission" date="2019-09" db="EMBL/GenBank/DDBJ databases">
        <authorList>
            <person name="Needham M D."/>
        </authorList>
    </citation>
    <scope>NUCLEOTIDE SEQUENCE</scope>
</reference>
<dbReference type="EMBL" id="CABVLZ010000003">
    <property type="protein sequence ID" value="VVU95161.1"/>
    <property type="molecule type" value="Genomic_DNA"/>
</dbReference>
<protein>
    <submittedName>
        <fullName evidence="1">Uncharacterized protein</fullName>
    </submittedName>
</protein>
<organism evidence="1">
    <name type="scientific">seawater metagenome</name>
    <dbReference type="NCBI Taxonomy" id="1561972"/>
    <lineage>
        <taxon>unclassified sequences</taxon>
        <taxon>metagenomes</taxon>
        <taxon>ecological metagenomes</taxon>
    </lineage>
</organism>
<dbReference type="AlphaFoldDB" id="A0A5E8CIV6"/>
<proteinExistence type="predicted"/>
<sequence>MNYKNISKQINYLNQEIASSENITETSESFINEYSNAKNNTEYVLLDLNKNLKPDIVNYSKLVKNNIALCNTILNKLEKLSK</sequence>
<gene>
    <name evidence="1" type="ORF">CPAV1605_886</name>
</gene>
<evidence type="ECO:0000313" key="1">
    <source>
        <dbReference type="EMBL" id="VVU95161.1"/>
    </source>
</evidence>
<name>A0A5E8CIV6_9ZZZZ</name>
<accession>A0A5E8CIV6</accession>